<name>A0A0H2VJE5_STAES</name>
<evidence type="ECO:0000313" key="2">
    <source>
        <dbReference type="Proteomes" id="UP000001411"/>
    </source>
</evidence>
<dbReference type="HOGENOM" id="CLU_3391508_0_0_9"/>
<sequence>MKLKRGFQKNKTSGRLKMNKIVESDVTLSSML</sequence>
<dbReference type="OrthoDB" id="9874111at2"/>
<gene>
    <name evidence="1" type="ordered locus">SE_2049</name>
</gene>
<protein>
    <submittedName>
        <fullName evidence="1">Uncharacterized protein</fullName>
    </submittedName>
</protein>
<evidence type="ECO:0000313" key="1">
    <source>
        <dbReference type="EMBL" id="AAO05690.1"/>
    </source>
</evidence>
<dbReference type="AlphaFoldDB" id="A0A0H2VJE5"/>
<proteinExistence type="predicted"/>
<reference evidence="1 2" key="1">
    <citation type="journal article" date="2003" name="Mol. Microbiol.">
        <title>Genome-based analysis of virulence genes in a non-biofilm-forming Staphylococcus epidermidis strain (ATCC 12228).</title>
        <authorList>
            <person name="Zhang Y.Q."/>
            <person name="Ren S.X."/>
            <person name="Li H.L."/>
            <person name="Wang Y.X."/>
            <person name="Fu G."/>
            <person name="Yang J."/>
            <person name="Qin Z.Q."/>
            <person name="Miao Y.G."/>
            <person name="Wang W.Y."/>
            <person name="Chen R.S."/>
            <person name="Shen Y."/>
            <person name="Chen Z."/>
            <person name="Yuan Z.H."/>
            <person name="Zhao G.P."/>
            <person name="Qu D."/>
            <person name="Danchin A."/>
            <person name="Wen Y.M."/>
        </authorList>
    </citation>
    <scope>NUCLEOTIDE SEQUENCE [LARGE SCALE GENOMIC DNA]</scope>
    <source>
        <strain evidence="2">ATCC 12228 / FDA PCI 1200</strain>
    </source>
</reference>
<dbReference type="Proteomes" id="UP000001411">
    <property type="component" value="Chromosome"/>
</dbReference>
<dbReference type="KEGG" id="sep:SE_2049"/>
<organism evidence="1 2">
    <name type="scientific">Staphylococcus epidermidis (strain ATCC 12228 / FDA PCI 1200)</name>
    <dbReference type="NCBI Taxonomy" id="176280"/>
    <lineage>
        <taxon>Bacteria</taxon>
        <taxon>Bacillati</taxon>
        <taxon>Bacillota</taxon>
        <taxon>Bacilli</taxon>
        <taxon>Bacillales</taxon>
        <taxon>Staphylococcaceae</taxon>
        <taxon>Staphylococcus</taxon>
    </lineage>
</organism>
<accession>A0A0H2VJE5</accession>
<dbReference type="EMBL" id="AE015929">
    <property type="protein sequence ID" value="AAO05690.1"/>
    <property type="molecule type" value="Genomic_DNA"/>
</dbReference>